<evidence type="ECO:0000259" key="3">
    <source>
        <dbReference type="Pfam" id="PF00149"/>
    </source>
</evidence>
<dbReference type="InterPro" id="IPR029052">
    <property type="entry name" value="Metallo-depent_PP-like"/>
</dbReference>
<dbReference type="InterPro" id="IPR004843">
    <property type="entry name" value="Calcineurin-like_PHP"/>
</dbReference>
<dbReference type="PANTHER" id="PTHR10340:SF57">
    <property type="entry name" value="METALLOPHOS DOMAIN-CONTAINING PROTEIN"/>
    <property type="match status" value="1"/>
</dbReference>
<name>A0A7S3JJ61_9SPIT</name>
<dbReference type="SUPFAM" id="SSF56300">
    <property type="entry name" value="Metallo-dependent phosphatases"/>
    <property type="match status" value="1"/>
</dbReference>
<reference evidence="4" key="1">
    <citation type="submission" date="2021-01" db="EMBL/GenBank/DDBJ databases">
        <authorList>
            <person name="Corre E."/>
            <person name="Pelletier E."/>
            <person name="Niang G."/>
            <person name="Scheremetjew M."/>
            <person name="Finn R."/>
            <person name="Kale V."/>
            <person name="Holt S."/>
            <person name="Cochrane G."/>
            <person name="Meng A."/>
            <person name="Brown T."/>
            <person name="Cohen L."/>
        </authorList>
    </citation>
    <scope>NUCLEOTIDE SEQUENCE</scope>
    <source>
        <strain evidence="4">FSP1.4</strain>
    </source>
</reference>
<dbReference type="EMBL" id="HBII01036849">
    <property type="protein sequence ID" value="CAE0356690.1"/>
    <property type="molecule type" value="Transcribed_RNA"/>
</dbReference>
<dbReference type="AlphaFoldDB" id="A0A7S3JJ61"/>
<evidence type="ECO:0000313" key="4">
    <source>
        <dbReference type="EMBL" id="CAE0356690.1"/>
    </source>
</evidence>
<dbReference type="Pfam" id="PF00149">
    <property type="entry name" value="Metallophos"/>
    <property type="match status" value="1"/>
</dbReference>
<feature type="domain" description="Calcineurin-like phosphoesterase" evidence="3">
    <location>
        <begin position="10"/>
        <end position="218"/>
    </location>
</feature>
<protein>
    <recommendedName>
        <fullName evidence="3">Calcineurin-like phosphoesterase domain-containing protein</fullName>
    </recommendedName>
</protein>
<proteinExistence type="predicted"/>
<sequence>MMLDKMNEIDPDIDVLLVSGDYVSHGYSVDYGSAQDQYIVLKQTIEHVFLNILAKKFPKAIILPTIGNNDIKYHYVAPQRNVSAPDYYPFLKSLIFQRIPSNMKFYSANVSDTFDVFGGYRVDYSPTLSFLSFNSLYYNVKLPSNDTEIKRRQMDWLADQLDHAEPGRKFVIFFHIYPGMFFIGRITFFWEKSAVIWFNEIVQRNIDKIALMTGAHTHFPDLKLGFPTEFSLPHLMNMNETALEYIPSYVLLITPSISPIFRNNPGFTFLTMEDQVAKNITWYYFELNRLPRDESEVVFNKIDFNTYMNITEFTPGSVLNFIKELMHDKVRLYRYLAHKIGYRGAHMITAISRYQEMNMVNLASEYEYFCSLLNMMRADYYFCVESSKQKLDLVPV</sequence>
<keyword evidence="2" id="KW-0325">Glycoprotein</keyword>
<accession>A0A7S3JJ61</accession>
<evidence type="ECO:0000256" key="1">
    <source>
        <dbReference type="ARBA" id="ARBA00022801"/>
    </source>
</evidence>
<evidence type="ECO:0000256" key="2">
    <source>
        <dbReference type="ARBA" id="ARBA00023180"/>
    </source>
</evidence>
<dbReference type="PANTHER" id="PTHR10340">
    <property type="entry name" value="SPHINGOMYELIN PHOSPHODIESTERASE"/>
    <property type="match status" value="1"/>
</dbReference>
<organism evidence="4">
    <name type="scientific">Euplotes harpa</name>
    <dbReference type="NCBI Taxonomy" id="151035"/>
    <lineage>
        <taxon>Eukaryota</taxon>
        <taxon>Sar</taxon>
        <taxon>Alveolata</taxon>
        <taxon>Ciliophora</taxon>
        <taxon>Intramacronucleata</taxon>
        <taxon>Spirotrichea</taxon>
        <taxon>Hypotrichia</taxon>
        <taxon>Euplotida</taxon>
        <taxon>Euplotidae</taxon>
        <taxon>Euplotes</taxon>
    </lineage>
</organism>
<dbReference type="Gene3D" id="3.60.21.10">
    <property type="match status" value="1"/>
</dbReference>
<keyword evidence="1" id="KW-0378">Hydrolase</keyword>
<dbReference type="GO" id="GO:0016787">
    <property type="term" value="F:hydrolase activity"/>
    <property type="evidence" value="ECO:0007669"/>
    <property type="project" value="UniProtKB-KW"/>
</dbReference>
<gene>
    <name evidence="4" type="ORF">EHAR0213_LOCUS15607</name>
</gene>